<reference evidence="1 2" key="2">
    <citation type="journal article" date="2022" name="Mol. Ecol. Resour.">
        <title>The genomes of chicory, endive, great burdock and yacon provide insights into Asteraceae paleo-polyploidization history and plant inulin production.</title>
        <authorList>
            <person name="Fan W."/>
            <person name="Wang S."/>
            <person name="Wang H."/>
            <person name="Wang A."/>
            <person name="Jiang F."/>
            <person name="Liu H."/>
            <person name="Zhao H."/>
            <person name="Xu D."/>
            <person name="Zhang Y."/>
        </authorList>
    </citation>
    <scope>NUCLEOTIDE SEQUENCE [LARGE SCALE GENOMIC DNA]</scope>
    <source>
        <strain evidence="2">cv. Yunnan</strain>
        <tissue evidence="1">Leaves</tissue>
    </source>
</reference>
<evidence type="ECO:0000313" key="2">
    <source>
        <dbReference type="Proteomes" id="UP001056120"/>
    </source>
</evidence>
<dbReference type="EMBL" id="CM042027">
    <property type="protein sequence ID" value="KAI3803819.1"/>
    <property type="molecule type" value="Genomic_DNA"/>
</dbReference>
<dbReference type="Proteomes" id="UP001056120">
    <property type="component" value="Linkage Group LG10"/>
</dbReference>
<evidence type="ECO:0000313" key="1">
    <source>
        <dbReference type="EMBL" id="KAI3803819.1"/>
    </source>
</evidence>
<keyword evidence="2" id="KW-1185">Reference proteome</keyword>
<gene>
    <name evidence="1" type="ORF">L1987_31981</name>
</gene>
<name>A0ACB9I743_9ASTR</name>
<proteinExistence type="predicted"/>
<accession>A0ACB9I743</accession>
<comment type="caution">
    <text evidence="1">The sequence shown here is derived from an EMBL/GenBank/DDBJ whole genome shotgun (WGS) entry which is preliminary data.</text>
</comment>
<reference evidence="2" key="1">
    <citation type="journal article" date="2022" name="Mol. Ecol. Resour.">
        <title>The genomes of chicory, endive, great burdock and yacon provide insights into Asteraceae palaeo-polyploidization history and plant inulin production.</title>
        <authorList>
            <person name="Fan W."/>
            <person name="Wang S."/>
            <person name="Wang H."/>
            <person name="Wang A."/>
            <person name="Jiang F."/>
            <person name="Liu H."/>
            <person name="Zhao H."/>
            <person name="Xu D."/>
            <person name="Zhang Y."/>
        </authorList>
    </citation>
    <scope>NUCLEOTIDE SEQUENCE [LARGE SCALE GENOMIC DNA]</scope>
    <source>
        <strain evidence="2">cv. Yunnan</strain>
    </source>
</reference>
<protein>
    <submittedName>
        <fullName evidence="1">Uncharacterized protein</fullName>
    </submittedName>
</protein>
<sequence>MSIRIRCELEDPKFKGLRLEIKVQSLEFKAQSAEFGVQGLEFGVRSSKIRSSEVEGWRSKFRGQSSVVEAISETKFKIPIWL</sequence>
<organism evidence="1 2">
    <name type="scientific">Smallanthus sonchifolius</name>
    <dbReference type="NCBI Taxonomy" id="185202"/>
    <lineage>
        <taxon>Eukaryota</taxon>
        <taxon>Viridiplantae</taxon>
        <taxon>Streptophyta</taxon>
        <taxon>Embryophyta</taxon>
        <taxon>Tracheophyta</taxon>
        <taxon>Spermatophyta</taxon>
        <taxon>Magnoliopsida</taxon>
        <taxon>eudicotyledons</taxon>
        <taxon>Gunneridae</taxon>
        <taxon>Pentapetalae</taxon>
        <taxon>asterids</taxon>
        <taxon>campanulids</taxon>
        <taxon>Asterales</taxon>
        <taxon>Asteraceae</taxon>
        <taxon>Asteroideae</taxon>
        <taxon>Heliantheae alliance</taxon>
        <taxon>Millerieae</taxon>
        <taxon>Smallanthus</taxon>
    </lineage>
</organism>